<proteinExistence type="predicted"/>
<protein>
    <recommendedName>
        <fullName evidence="1">Serine acetyltransferase</fullName>
    </recommendedName>
</protein>
<dbReference type="InterPro" id="IPR045304">
    <property type="entry name" value="LbH_SAT"/>
</dbReference>
<evidence type="ECO:0000313" key="6">
    <source>
        <dbReference type="Proteomes" id="UP001596084"/>
    </source>
</evidence>
<dbReference type="SMART" id="SM00971">
    <property type="entry name" value="SATase_N"/>
    <property type="match status" value="1"/>
</dbReference>
<evidence type="ECO:0000256" key="2">
    <source>
        <dbReference type="ARBA" id="ARBA00022679"/>
    </source>
</evidence>
<dbReference type="Proteomes" id="UP001596084">
    <property type="component" value="Unassembled WGS sequence"/>
</dbReference>
<keyword evidence="2" id="KW-0808">Transferase</keyword>
<dbReference type="EMBL" id="JBHSMX010000066">
    <property type="protein sequence ID" value="MFC5524109.1"/>
    <property type="molecule type" value="Genomic_DNA"/>
</dbReference>
<dbReference type="Pfam" id="PF06426">
    <property type="entry name" value="SATase_N"/>
    <property type="match status" value="1"/>
</dbReference>
<dbReference type="CDD" id="cd03354">
    <property type="entry name" value="LbH_SAT"/>
    <property type="match status" value="1"/>
</dbReference>
<evidence type="ECO:0000256" key="3">
    <source>
        <dbReference type="ARBA" id="ARBA00023315"/>
    </source>
</evidence>
<dbReference type="PANTHER" id="PTHR42811">
    <property type="entry name" value="SERINE ACETYLTRANSFERASE"/>
    <property type="match status" value="1"/>
</dbReference>
<feature type="domain" description="Serine acetyltransferase N-terminal" evidence="4">
    <location>
        <begin position="16"/>
        <end position="120"/>
    </location>
</feature>
<gene>
    <name evidence="5" type="primary">epsC</name>
    <name evidence="5" type="ORF">ACFPP7_24835</name>
</gene>
<evidence type="ECO:0000259" key="4">
    <source>
        <dbReference type="SMART" id="SM00971"/>
    </source>
</evidence>
<organism evidence="5 6">
    <name type="scientific">Polaromonas jejuensis</name>
    <dbReference type="NCBI Taxonomy" id="457502"/>
    <lineage>
        <taxon>Bacteria</taxon>
        <taxon>Pseudomonadati</taxon>
        <taxon>Pseudomonadota</taxon>
        <taxon>Betaproteobacteria</taxon>
        <taxon>Burkholderiales</taxon>
        <taxon>Comamonadaceae</taxon>
        <taxon>Polaromonas</taxon>
    </lineage>
</organism>
<sequence length="275" mass="29307">MNMLEAPKELKLDFQLWGTLRLQAEKLQNTAPALSASLNNAVLRRASFADALANVLADAMRNSIPQDSDVKSIFCELVEAHPEIAQSAAADLQKLDSVNPACPDLLTGFMSFRGFQGLQFYRITHALWNSGERQLASMLQNWGALKFAMDIHPAAKIGKAVFFDHGMGIVIGSTSVIEDGVNMWHGVTLGSTLTEAGDRHPKVRRDATICAGATILGNIEIGEGAIVAAASVVLKTVPAGAVVAGVPARVVGRAPDRLSAIDKEFKSTSTQAQES</sequence>
<evidence type="ECO:0000313" key="5">
    <source>
        <dbReference type="EMBL" id="MFC5524109.1"/>
    </source>
</evidence>
<dbReference type="NCBIfam" id="NF041874">
    <property type="entry name" value="EPS_EpsC"/>
    <property type="match status" value="1"/>
</dbReference>
<evidence type="ECO:0000256" key="1">
    <source>
        <dbReference type="ARBA" id="ARBA00018522"/>
    </source>
</evidence>
<dbReference type="InterPro" id="IPR010493">
    <property type="entry name" value="Ser_AcTrfase_N"/>
</dbReference>
<comment type="caution">
    <text evidence="5">The sequence shown here is derived from an EMBL/GenBank/DDBJ whole genome shotgun (WGS) entry which is preliminary data.</text>
</comment>
<keyword evidence="3" id="KW-0012">Acyltransferase</keyword>
<dbReference type="RefSeq" id="WP_218017496.1">
    <property type="nucleotide sequence ID" value="NZ_JBHSMX010000066.1"/>
</dbReference>
<reference evidence="6" key="1">
    <citation type="journal article" date="2019" name="Int. J. Syst. Evol. Microbiol.">
        <title>The Global Catalogue of Microorganisms (GCM) 10K type strain sequencing project: providing services to taxonomists for standard genome sequencing and annotation.</title>
        <authorList>
            <consortium name="The Broad Institute Genomics Platform"/>
            <consortium name="The Broad Institute Genome Sequencing Center for Infectious Disease"/>
            <person name="Wu L."/>
            <person name="Ma J."/>
        </authorList>
    </citation>
    <scope>NUCLEOTIDE SEQUENCE [LARGE SCALE GENOMIC DNA]</scope>
    <source>
        <strain evidence="6">CGMCC 4.7277</strain>
    </source>
</reference>
<accession>A0ABW0QN49</accession>
<keyword evidence="6" id="KW-1185">Reference proteome</keyword>
<name>A0ABW0QN49_9BURK</name>
<dbReference type="InterPro" id="IPR053376">
    <property type="entry name" value="Serine_acetyltransferase"/>
</dbReference>